<evidence type="ECO:0000256" key="13">
    <source>
        <dbReference type="ARBA" id="ARBA00023034"/>
    </source>
</evidence>
<dbReference type="Proteomes" id="UP000886700">
    <property type="component" value="Unplaced"/>
</dbReference>
<dbReference type="Pfam" id="PF12348">
    <property type="entry name" value="CLASP_N"/>
    <property type="match status" value="1"/>
</dbReference>
<evidence type="ECO:0000256" key="5">
    <source>
        <dbReference type="ARBA" id="ARBA00009549"/>
    </source>
</evidence>
<feature type="compositionally biased region" description="Polar residues" evidence="18">
    <location>
        <begin position="716"/>
        <end position="725"/>
    </location>
</feature>
<feature type="compositionally biased region" description="Low complexity" evidence="18">
    <location>
        <begin position="606"/>
        <end position="628"/>
    </location>
</feature>
<feature type="compositionally biased region" description="Polar residues" evidence="18">
    <location>
        <begin position="645"/>
        <end position="659"/>
    </location>
</feature>
<keyword evidence="12" id="KW-0995">Kinetochore</keyword>
<evidence type="ECO:0000256" key="8">
    <source>
        <dbReference type="ARBA" id="ARBA00022618"/>
    </source>
</evidence>
<keyword evidence="13" id="KW-0333">Golgi apparatus</keyword>
<evidence type="ECO:0000256" key="1">
    <source>
        <dbReference type="ARBA" id="ARBA00004186"/>
    </source>
</evidence>
<dbReference type="PANTHER" id="PTHR21567">
    <property type="entry name" value="CLASP"/>
    <property type="match status" value="1"/>
</dbReference>
<keyword evidence="7" id="KW-0963">Cytoplasm</keyword>
<feature type="compositionally biased region" description="Low complexity" evidence="18">
    <location>
        <begin position="548"/>
        <end position="567"/>
    </location>
</feature>
<feature type="domain" description="TOG" evidence="19">
    <location>
        <begin position="1276"/>
        <end position="1514"/>
    </location>
</feature>
<comment type="similarity">
    <text evidence="5">Belongs to the CLASP family.</text>
</comment>
<dbReference type="InterPro" id="IPR021133">
    <property type="entry name" value="HEAT_type_2"/>
</dbReference>
<keyword evidence="10" id="KW-0677">Repeat</keyword>
<evidence type="ECO:0000313" key="21">
    <source>
        <dbReference type="RefSeq" id="XP_040594676.1"/>
    </source>
</evidence>
<sequence>MEPRMESCLAQVLQKDVGKRLQVGQELIDYFSDKQKSADLEHDQTMLDKLVDGLATSWVNSSNYKVVLLGMDILSALVTRLQDRFKAQIGTVLPSLIDRLGDAKDSVREQDQTLLLKIMDQAANPQYVWDRMLGGFKHKNFRTREGICLCLIATLNASGAQTLTLSKIVPHICNLLGDPNSQVRDAAINSLVEIYRHVGERVRADLSKKGLPQSRLNVIFTKFDEVQKSGNMIQSANDKNFDDEDSVDGNRPSSASSSSSKAPSSSRRNVSMGTTRRLVSSSLGSKSSAAKEGAGAVDEEDFIKAFDDVPVVQIYSSRDLEESINKIREILSDDKHDWEQRVNALKKMRSLLLAGAAEYDNFFQHLRLLDGAFKLSAKDLRSQVVREACITLGHLSSVLGNKFDHGAEAIMPTIFNLIPNSAKIMATSGVVAVRLIIRHTHIPRLIPVITSNCTSKSVAVRRRCFEFLDLLLQEWQTHSLERHISVLAETIKKGIHDADSEARIEARKCYWGFHSHFSREAEHLYHTLESSYQKALQSHLKNSDSIVSLPQSDRSSSSSQESLNRPLSAKRSPTGSTTSRASTVSTKSASTAGSLQRSRSDIDVNAAASAKSKVSSSSGSTAFSSAAALPPGSYASLGRIRTRRQSSGSATNVASTPSDSRGRSRAKVVSQSQPGSRSSSPGKLLGSGYGGLAGGSSRGPPVTLSSEKRSKIPRSQGCSRETSPNRIGLDRFGLGQSGRIPGSVNAMRVLSTSTDLEAAVADALLLGDARSKKKPVRRRYEPYGMYSDDDANSDASSVCSERSYGSRNGGIPHYLRQTEDVAEVLNHCASSNWSERKEGLLGLQNLLKSQRTLSRVELKRLCEIFTRMFADPHSKIADSEAECEDKEGNLLPSEGSCPRVFSMFLETLVDFIIIHKDDLQDWLFVLLTQLLKKMGADLLGSVQAKVQKALDVTRDSFPFDQQFNILMRFIVDQTQTPNLKVKVAILKYIESLARQMDPTDFVNSSETRLAVSRIITWTTEPKSSDVRKAAQIVLISLFELNTPEFTMLLGALPKTFQDGATKLLHNHLKNSSNTSVGSPSNTIGRTPSRHPSSRTSPLTSPTNCSHGGLSPSRLWGWSADGLSKPPPPFSQPNSIPTAPSHKTLRRSYSPSMLDYDTENLNSEEIYSSLRGVTEAIEKFSFRSQEDLNEPIKRDGKKDCDIVSQDGGAASPATEGRGGGEMEGGRMALDNKTSLLNTQPPRAFPGPRAREYNPYPYSDTINTYDKTALKEAVFDDDMEQLRDVPIDHSDLVADLLKELSNHNERVEERKGALLELLKITREDSLGVWEEHFKTILLLLLETLGDKDHSIRALALRVLREILRNQPARFKNYAELTIMKTLEAHKDSHKEVVRAAEEAASTLASSIHPEQCIKVLCPIIQTADYPINLAAIKMQTKVVERITKESLLQLLVDIIPGLLQGYDNTESSVRKASVFCLVAIYSVIGEDLKPHLAQLTGSKMKLLNLYIKRAQTTNSNSSSSSDVSTHS</sequence>
<dbReference type="Gene3D" id="1.25.10.10">
    <property type="entry name" value="Leucine-rich Repeat Variant"/>
    <property type="match status" value="4"/>
</dbReference>
<evidence type="ECO:0000256" key="4">
    <source>
        <dbReference type="ARBA" id="ARBA00004629"/>
    </source>
</evidence>
<feature type="domain" description="TOG" evidence="19">
    <location>
        <begin position="319"/>
        <end position="551"/>
    </location>
</feature>
<dbReference type="PROSITE" id="PS50077">
    <property type="entry name" value="HEAT_REPEAT"/>
    <property type="match status" value="1"/>
</dbReference>
<feature type="compositionally biased region" description="Low complexity" evidence="18">
    <location>
        <begin position="1093"/>
        <end position="1102"/>
    </location>
</feature>
<evidence type="ECO:0000256" key="7">
    <source>
        <dbReference type="ARBA" id="ARBA00022490"/>
    </source>
</evidence>
<evidence type="ECO:0000256" key="15">
    <source>
        <dbReference type="ARBA" id="ARBA00023306"/>
    </source>
</evidence>
<feature type="region of interest" description="Disordered" evidence="18">
    <location>
        <begin position="1190"/>
        <end position="1222"/>
    </location>
</feature>
<dbReference type="PANTHER" id="PTHR21567:SF28">
    <property type="entry name" value="CLIP-ASSOCIATING PROTEIN 1"/>
    <property type="match status" value="1"/>
</dbReference>
<evidence type="ECO:0000256" key="2">
    <source>
        <dbReference type="ARBA" id="ARBA00004300"/>
    </source>
</evidence>
<dbReference type="InterPro" id="IPR034085">
    <property type="entry name" value="TOG"/>
</dbReference>
<keyword evidence="6" id="KW-0158">Chromosome</keyword>
<evidence type="ECO:0000256" key="17">
    <source>
        <dbReference type="PROSITE-ProRule" id="PRU00103"/>
    </source>
</evidence>
<dbReference type="InterPro" id="IPR016024">
    <property type="entry name" value="ARM-type_fold"/>
</dbReference>
<feature type="repeat" description="HEAT" evidence="17">
    <location>
        <begin position="168"/>
        <end position="206"/>
    </location>
</feature>
<dbReference type="RefSeq" id="XP_040594676.1">
    <property type="nucleotide sequence ID" value="XM_040738742.1"/>
</dbReference>
<name>A0ABM2WVD5_MESAU</name>
<evidence type="ECO:0000256" key="6">
    <source>
        <dbReference type="ARBA" id="ARBA00022454"/>
    </source>
</evidence>
<keyword evidence="11" id="KW-0498">Mitosis</keyword>
<evidence type="ECO:0000256" key="18">
    <source>
        <dbReference type="SAM" id="MobiDB-lite"/>
    </source>
</evidence>
<keyword evidence="14" id="KW-0206">Cytoskeleton</keyword>
<feature type="compositionally biased region" description="Polar residues" evidence="18">
    <location>
        <begin position="1069"/>
        <end position="1084"/>
    </location>
</feature>
<dbReference type="Pfam" id="PF21041">
    <property type="entry name" value="XMAP215_CLASP_TOG"/>
    <property type="match status" value="1"/>
</dbReference>
<organism evidence="20 21">
    <name type="scientific">Mesocricetus auratus</name>
    <name type="common">Golden hamster</name>
    <dbReference type="NCBI Taxonomy" id="10036"/>
    <lineage>
        <taxon>Eukaryota</taxon>
        <taxon>Metazoa</taxon>
        <taxon>Chordata</taxon>
        <taxon>Craniata</taxon>
        <taxon>Vertebrata</taxon>
        <taxon>Euteleostomi</taxon>
        <taxon>Mammalia</taxon>
        <taxon>Eutheria</taxon>
        <taxon>Euarchontoglires</taxon>
        <taxon>Glires</taxon>
        <taxon>Rodentia</taxon>
        <taxon>Myomorpha</taxon>
        <taxon>Muroidea</taxon>
        <taxon>Cricetidae</taxon>
        <taxon>Cricetinae</taxon>
        <taxon>Mesocricetus</taxon>
    </lineage>
</organism>
<feature type="compositionally biased region" description="Low complexity" evidence="18">
    <location>
        <begin position="574"/>
        <end position="594"/>
    </location>
</feature>
<accession>A0ABM2WVD5</accession>
<feature type="domain" description="TOG" evidence="19">
    <location>
        <begin position="1"/>
        <end position="232"/>
    </location>
</feature>
<dbReference type="InterPro" id="IPR048491">
    <property type="entry name" value="XMAP215_CLASP_TOG"/>
</dbReference>
<dbReference type="SMART" id="SM01349">
    <property type="entry name" value="TOG"/>
    <property type="match status" value="3"/>
</dbReference>
<evidence type="ECO:0000256" key="14">
    <source>
        <dbReference type="ARBA" id="ARBA00023212"/>
    </source>
</evidence>
<feature type="compositionally biased region" description="Low complexity" evidence="18">
    <location>
        <begin position="278"/>
        <end position="292"/>
    </location>
</feature>
<dbReference type="InterPro" id="IPR024395">
    <property type="entry name" value="CLASP_N_dom"/>
</dbReference>
<reference evidence="21" key="1">
    <citation type="submission" date="2025-08" db="UniProtKB">
        <authorList>
            <consortium name="RefSeq"/>
        </authorList>
    </citation>
    <scope>IDENTIFICATION</scope>
    <source>
        <tissue evidence="21">Liver</tissue>
    </source>
</reference>
<evidence type="ECO:0000256" key="10">
    <source>
        <dbReference type="ARBA" id="ARBA00022737"/>
    </source>
</evidence>
<feature type="region of interest" description="Disordered" evidence="18">
    <location>
        <begin position="784"/>
        <end position="803"/>
    </location>
</feature>
<comment type="subcellular location">
    <subcellularLocation>
        <location evidence="4">Chromosome</location>
        <location evidence="4">Centromere</location>
        <location evidence="4">Kinetochore</location>
    </subcellularLocation>
    <subcellularLocation>
        <location evidence="2">Cytoplasm</location>
        <location evidence="2">Cytoskeleton</location>
        <location evidence="2">Microtubule organizing center</location>
        <location evidence="2">Centrosome</location>
    </subcellularLocation>
    <subcellularLocation>
        <location evidence="1">Cytoplasm</location>
        <location evidence="1">Cytoskeleton</location>
        <location evidence="1">Spindle</location>
    </subcellularLocation>
    <subcellularLocation>
        <location evidence="3">Golgi apparatus</location>
        <location evidence="3">trans-Golgi network</location>
    </subcellularLocation>
</comment>
<feature type="region of interest" description="Disordered" evidence="18">
    <location>
        <begin position="235"/>
        <end position="292"/>
    </location>
</feature>
<evidence type="ECO:0000259" key="19">
    <source>
        <dbReference type="SMART" id="SM01349"/>
    </source>
</evidence>
<evidence type="ECO:0000256" key="12">
    <source>
        <dbReference type="ARBA" id="ARBA00022838"/>
    </source>
</evidence>
<keyword evidence="20" id="KW-1185">Reference proteome</keyword>
<dbReference type="Pfam" id="PF23271">
    <property type="entry name" value="HEAT_GCN1"/>
    <property type="match status" value="1"/>
</dbReference>
<gene>
    <name evidence="21" type="primary">Clasp1</name>
</gene>
<protein>
    <submittedName>
        <fullName evidence="21">CLIP-associating protein 1 isoform X26</fullName>
    </submittedName>
</protein>
<keyword evidence="8" id="KW-0132">Cell division</keyword>
<keyword evidence="16" id="KW-0137">Centromere</keyword>
<dbReference type="GeneID" id="101830684"/>
<proteinExistence type="inferred from homology"/>
<evidence type="ECO:0000256" key="3">
    <source>
        <dbReference type="ARBA" id="ARBA00004601"/>
    </source>
</evidence>
<feature type="region of interest" description="Disordered" evidence="18">
    <location>
        <begin position="1067"/>
        <end position="1145"/>
    </location>
</feature>
<keyword evidence="9" id="KW-0493">Microtubule</keyword>
<evidence type="ECO:0000256" key="16">
    <source>
        <dbReference type="ARBA" id="ARBA00023328"/>
    </source>
</evidence>
<evidence type="ECO:0000256" key="11">
    <source>
        <dbReference type="ARBA" id="ARBA00022776"/>
    </source>
</evidence>
<feature type="compositionally biased region" description="Basic and acidic residues" evidence="18">
    <location>
        <begin position="1190"/>
        <end position="1200"/>
    </location>
</feature>
<feature type="region of interest" description="Disordered" evidence="18">
    <location>
        <begin position="543"/>
        <end position="737"/>
    </location>
</feature>
<keyword evidence="15" id="KW-0131">Cell cycle</keyword>
<dbReference type="SUPFAM" id="SSF48371">
    <property type="entry name" value="ARM repeat"/>
    <property type="match status" value="1"/>
</dbReference>
<evidence type="ECO:0000313" key="20">
    <source>
        <dbReference type="Proteomes" id="UP000886700"/>
    </source>
</evidence>
<dbReference type="InterPro" id="IPR057546">
    <property type="entry name" value="HEAT_GCN1"/>
</dbReference>
<feature type="compositionally biased region" description="Gly residues" evidence="18">
    <location>
        <begin position="685"/>
        <end position="697"/>
    </location>
</feature>
<evidence type="ECO:0000256" key="9">
    <source>
        <dbReference type="ARBA" id="ARBA00022701"/>
    </source>
</evidence>
<dbReference type="InterPro" id="IPR011989">
    <property type="entry name" value="ARM-like"/>
</dbReference>
<feature type="compositionally biased region" description="Low complexity" evidence="18">
    <location>
        <begin position="252"/>
        <end position="266"/>
    </location>
</feature>
<feature type="compositionally biased region" description="Low complexity" evidence="18">
    <location>
        <begin position="668"/>
        <end position="684"/>
    </location>
</feature>